<evidence type="ECO:0000313" key="2">
    <source>
        <dbReference type="Proteomes" id="UP000053424"/>
    </source>
</evidence>
<accession>A0A0C2XTD2</accession>
<dbReference type="EMBL" id="KN831781">
    <property type="protein sequence ID" value="KIM40948.1"/>
    <property type="molecule type" value="Genomic_DNA"/>
</dbReference>
<protein>
    <submittedName>
        <fullName evidence="1">Uncharacterized protein</fullName>
    </submittedName>
</protein>
<reference evidence="1 2" key="1">
    <citation type="submission" date="2014-04" db="EMBL/GenBank/DDBJ databases">
        <authorList>
            <consortium name="DOE Joint Genome Institute"/>
            <person name="Kuo A."/>
            <person name="Gay G."/>
            <person name="Dore J."/>
            <person name="Kohler A."/>
            <person name="Nagy L.G."/>
            <person name="Floudas D."/>
            <person name="Copeland A."/>
            <person name="Barry K.W."/>
            <person name="Cichocki N."/>
            <person name="Veneault-Fourrey C."/>
            <person name="LaButti K."/>
            <person name="Lindquist E.A."/>
            <person name="Lipzen A."/>
            <person name="Lundell T."/>
            <person name="Morin E."/>
            <person name="Murat C."/>
            <person name="Sun H."/>
            <person name="Tunlid A."/>
            <person name="Henrissat B."/>
            <person name="Grigoriev I.V."/>
            <person name="Hibbett D.S."/>
            <person name="Martin F."/>
            <person name="Nordberg H.P."/>
            <person name="Cantor M.N."/>
            <person name="Hua S.X."/>
        </authorList>
    </citation>
    <scope>NUCLEOTIDE SEQUENCE [LARGE SCALE GENOMIC DNA]</scope>
    <source>
        <strain evidence="2">h7</strain>
    </source>
</reference>
<dbReference type="Proteomes" id="UP000053424">
    <property type="component" value="Unassembled WGS sequence"/>
</dbReference>
<organism evidence="1 2">
    <name type="scientific">Hebeloma cylindrosporum</name>
    <dbReference type="NCBI Taxonomy" id="76867"/>
    <lineage>
        <taxon>Eukaryota</taxon>
        <taxon>Fungi</taxon>
        <taxon>Dikarya</taxon>
        <taxon>Basidiomycota</taxon>
        <taxon>Agaricomycotina</taxon>
        <taxon>Agaricomycetes</taxon>
        <taxon>Agaricomycetidae</taxon>
        <taxon>Agaricales</taxon>
        <taxon>Agaricineae</taxon>
        <taxon>Hymenogastraceae</taxon>
        <taxon>Hebeloma</taxon>
    </lineage>
</organism>
<evidence type="ECO:0000313" key="1">
    <source>
        <dbReference type="EMBL" id="KIM40948.1"/>
    </source>
</evidence>
<reference evidence="2" key="2">
    <citation type="submission" date="2015-01" db="EMBL/GenBank/DDBJ databases">
        <title>Evolutionary Origins and Diversification of the Mycorrhizal Mutualists.</title>
        <authorList>
            <consortium name="DOE Joint Genome Institute"/>
            <consortium name="Mycorrhizal Genomics Consortium"/>
            <person name="Kohler A."/>
            <person name="Kuo A."/>
            <person name="Nagy L.G."/>
            <person name="Floudas D."/>
            <person name="Copeland A."/>
            <person name="Barry K.W."/>
            <person name="Cichocki N."/>
            <person name="Veneault-Fourrey C."/>
            <person name="LaButti K."/>
            <person name="Lindquist E.A."/>
            <person name="Lipzen A."/>
            <person name="Lundell T."/>
            <person name="Morin E."/>
            <person name="Murat C."/>
            <person name="Riley R."/>
            <person name="Ohm R."/>
            <person name="Sun H."/>
            <person name="Tunlid A."/>
            <person name="Henrissat B."/>
            <person name="Grigoriev I.V."/>
            <person name="Hibbett D.S."/>
            <person name="Martin F."/>
        </authorList>
    </citation>
    <scope>NUCLEOTIDE SEQUENCE [LARGE SCALE GENOMIC DNA]</scope>
    <source>
        <strain evidence="2">h7</strain>
    </source>
</reference>
<name>A0A0C2XTD2_HEBCY</name>
<dbReference type="AlphaFoldDB" id="A0A0C2XTD2"/>
<proteinExistence type="predicted"/>
<gene>
    <name evidence="1" type="ORF">M413DRAFT_28055</name>
</gene>
<sequence length="165" mass="18400">MNAFLTPSFREAHATQGGSPYVLLSSEEQRSLFHEFDSSVQALSSHRGHVSQDGRTDDDVSALTLDIRYLVSLLSWVQIPNDVLRHYPQWFLLSRQLICAHLVNFGDTQDRAISLPVSLSLSLLIKALDAQLNAICASVCAEFKLPVQEPYLLYVNKILTGEVTV</sequence>
<dbReference type="HOGENOM" id="CLU_1610959_0_0_1"/>
<keyword evidence="2" id="KW-1185">Reference proteome</keyword>